<dbReference type="PROSITE" id="PS50893">
    <property type="entry name" value="ABC_TRANSPORTER_2"/>
    <property type="match status" value="1"/>
</dbReference>
<evidence type="ECO:0000256" key="2">
    <source>
        <dbReference type="ARBA" id="ARBA00022741"/>
    </source>
</evidence>
<dbReference type="GO" id="GO:0016887">
    <property type="term" value="F:ATP hydrolysis activity"/>
    <property type="evidence" value="ECO:0007669"/>
    <property type="project" value="InterPro"/>
</dbReference>
<dbReference type="OrthoDB" id="9802264at2"/>
<dbReference type="GO" id="GO:0005524">
    <property type="term" value="F:ATP binding"/>
    <property type="evidence" value="ECO:0007669"/>
    <property type="project" value="UniProtKB-KW"/>
</dbReference>
<dbReference type="EC" id="3.6.3.-" evidence="7"/>
<keyword evidence="7" id="KW-0378">Hydrolase</keyword>
<dbReference type="GO" id="GO:0055085">
    <property type="term" value="P:transmembrane transport"/>
    <property type="evidence" value="ECO:0007669"/>
    <property type="project" value="UniProtKB-ARBA"/>
</dbReference>
<dbReference type="Gene3D" id="3.40.50.300">
    <property type="entry name" value="P-loop containing nucleotide triphosphate hydrolases"/>
    <property type="match status" value="1"/>
</dbReference>
<sequence>MIECRHVFKQFNKKEVLKDCHFSLKKGENVGIMGESGTGKSTLARLLVGLEKASSGEILLDGKPYSAKEGAKVLLVFQDATHAVNPLFTVKEILTEARQDTVAQDELVSILNDVGLDESYLTKTSRQLSGGQLQRVCIARALLLKPEVIIFDEALSGLDPLIQGQLLRLLYQLKETYQQTYIFISHDFNLCYAICNRILVMFDGTIVDEITRFENPIQIHHPATQNLLVESQNPKYSKCQLRKMMVTLETK</sequence>
<dbReference type="EMBL" id="LT906439">
    <property type="protein sequence ID" value="SNU86807.1"/>
    <property type="molecule type" value="Genomic_DNA"/>
</dbReference>
<dbReference type="Proteomes" id="UP000215185">
    <property type="component" value="Chromosome 1"/>
</dbReference>
<evidence type="ECO:0000256" key="3">
    <source>
        <dbReference type="ARBA" id="ARBA00022840"/>
    </source>
</evidence>
<dbReference type="STRING" id="1123308.GCA_000380085_01276"/>
<keyword evidence="1" id="KW-0813">Transport</keyword>
<dbReference type="SMART" id="SM00382">
    <property type="entry name" value="AAA"/>
    <property type="match status" value="1"/>
</dbReference>
<accession>A0A239SN40</accession>
<dbReference type="InterPro" id="IPR027417">
    <property type="entry name" value="P-loop_NTPase"/>
</dbReference>
<dbReference type="GO" id="GO:0015031">
    <property type="term" value="P:protein transport"/>
    <property type="evidence" value="ECO:0007669"/>
    <property type="project" value="UniProtKB-KW"/>
</dbReference>
<dbReference type="InterPro" id="IPR050319">
    <property type="entry name" value="ABC_transp_ATP-bind"/>
</dbReference>
<dbReference type="InterPro" id="IPR003593">
    <property type="entry name" value="AAA+_ATPase"/>
</dbReference>
<reference evidence="7 8" key="1">
    <citation type="submission" date="2017-06" db="EMBL/GenBank/DDBJ databases">
        <authorList>
            <consortium name="Pathogen Informatics"/>
        </authorList>
    </citation>
    <scope>NUCLEOTIDE SEQUENCE [LARGE SCALE GENOMIC DNA]</scope>
    <source>
        <strain evidence="7 8">NCTC13788</strain>
    </source>
</reference>
<name>A0A239SN40_9STRE</name>
<keyword evidence="5" id="KW-0653">Protein transport</keyword>
<dbReference type="Pfam" id="PF00005">
    <property type="entry name" value="ABC_tran"/>
    <property type="match status" value="1"/>
</dbReference>
<evidence type="ECO:0000256" key="5">
    <source>
        <dbReference type="ARBA" id="ARBA00022927"/>
    </source>
</evidence>
<dbReference type="SUPFAM" id="SSF52540">
    <property type="entry name" value="P-loop containing nucleoside triphosphate hydrolases"/>
    <property type="match status" value="1"/>
</dbReference>
<dbReference type="CDD" id="cd03257">
    <property type="entry name" value="ABC_NikE_OppD_transporters"/>
    <property type="match status" value="1"/>
</dbReference>
<dbReference type="InterPro" id="IPR003439">
    <property type="entry name" value="ABC_transporter-like_ATP-bd"/>
</dbReference>
<evidence type="ECO:0000256" key="1">
    <source>
        <dbReference type="ARBA" id="ARBA00022448"/>
    </source>
</evidence>
<proteinExistence type="predicted"/>
<dbReference type="AlphaFoldDB" id="A0A239SN40"/>
<keyword evidence="2" id="KW-0547">Nucleotide-binding</keyword>
<dbReference type="RefSeq" id="WP_083903314.1">
    <property type="nucleotide sequence ID" value="NZ_LT906439.1"/>
</dbReference>
<dbReference type="PANTHER" id="PTHR43776">
    <property type="entry name" value="TRANSPORT ATP-BINDING PROTEIN"/>
    <property type="match status" value="1"/>
</dbReference>
<dbReference type="KEGG" id="smen:SAMEA4412692_0386"/>
<dbReference type="eggNOG" id="COG1124">
    <property type="taxonomic scope" value="Bacteria"/>
</dbReference>
<dbReference type="PANTHER" id="PTHR43776:SF8">
    <property type="entry name" value="ABC TRANSPORTER, ATP-BINDING PROTEIN"/>
    <property type="match status" value="1"/>
</dbReference>
<evidence type="ECO:0000256" key="4">
    <source>
        <dbReference type="ARBA" id="ARBA00022856"/>
    </source>
</evidence>
<evidence type="ECO:0000313" key="8">
    <source>
        <dbReference type="Proteomes" id="UP000215185"/>
    </source>
</evidence>
<gene>
    <name evidence="7" type="primary">amiF</name>
    <name evidence="7" type="ORF">SAMEA4412692_00386</name>
</gene>
<feature type="domain" description="ABC transporter" evidence="6">
    <location>
        <begin position="2"/>
        <end position="228"/>
    </location>
</feature>
<keyword evidence="3 7" id="KW-0067">ATP-binding</keyword>
<dbReference type="PROSITE" id="PS00211">
    <property type="entry name" value="ABC_TRANSPORTER_1"/>
    <property type="match status" value="1"/>
</dbReference>
<dbReference type="InterPro" id="IPR017871">
    <property type="entry name" value="ABC_transporter-like_CS"/>
</dbReference>
<evidence type="ECO:0000313" key="7">
    <source>
        <dbReference type="EMBL" id="SNU86807.1"/>
    </source>
</evidence>
<dbReference type="GO" id="GO:0015833">
    <property type="term" value="P:peptide transport"/>
    <property type="evidence" value="ECO:0007669"/>
    <property type="project" value="UniProtKB-KW"/>
</dbReference>
<protein>
    <submittedName>
        <fullName evidence="7">Peptide ABC transporter, ATP-binding protein</fullName>
        <ecNumber evidence="7">3.6.3.-</ecNumber>
    </submittedName>
</protein>
<organism evidence="7 8">
    <name type="scientific">Streptococcus merionis</name>
    <dbReference type="NCBI Taxonomy" id="400065"/>
    <lineage>
        <taxon>Bacteria</taxon>
        <taxon>Bacillati</taxon>
        <taxon>Bacillota</taxon>
        <taxon>Bacilli</taxon>
        <taxon>Lactobacillales</taxon>
        <taxon>Streptococcaceae</taxon>
        <taxon>Streptococcus</taxon>
    </lineage>
</organism>
<keyword evidence="8" id="KW-1185">Reference proteome</keyword>
<keyword evidence="4" id="KW-0571">Peptide transport</keyword>
<evidence type="ECO:0000259" key="6">
    <source>
        <dbReference type="PROSITE" id="PS50893"/>
    </source>
</evidence>